<dbReference type="NCBIfam" id="NF002806">
    <property type="entry name" value="PRK02948.1"/>
    <property type="match status" value="1"/>
</dbReference>
<dbReference type="EC" id="2.8.1.7" evidence="4"/>
<dbReference type="PIRSF" id="PIRSF005572">
    <property type="entry name" value="NifS"/>
    <property type="match status" value="1"/>
</dbReference>
<dbReference type="Pfam" id="PF00266">
    <property type="entry name" value="Aminotran_5"/>
    <property type="match status" value="1"/>
</dbReference>
<dbReference type="InterPro" id="IPR015422">
    <property type="entry name" value="PyrdxlP-dep_Trfase_small"/>
</dbReference>
<dbReference type="InterPro" id="IPR015421">
    <property type="entry name" value="PyrdxlP-dep_Trfase_major"/>
</dbReference>
<dbReference type="Gene3D" id="3.90.1150.10">
    <property type="entry name" value="Aspartate Aminotransferase, domain 1"/>
    <property type="match status" value="1"/>
</dbReference>
<gene>
    <name evidence="4" type="primary">iscS</name>
    <name evidence="4" type="ORF">CTLFYP3_02312</name>
</gene>
<dbReference type="RefSeq" id="WP_156626750.1">
    <property type="nucleotide sequence ID" value="NZ_CACRTO010000021.1"/>
</dbReference>
<evidence type="ECO:0000256" key="2">
    <source>
        <dbReference type="ARBA" id="ARBA00022898"/>
    </source>
</evidence>
<evidence type="ECO:0000259" key="3">
    <source>
        <dbReference type="Pfam" id="PF00266"/>
    </source>
</evidence>
<proteinExistence type="predicted"/>
<dbReference type="InterPro" id="IPR015424">
    <property type="entry name" value="PyrdxlP-dep_Trfase"/>
</dbReference>
<dbReference type="InterPro" id="IPR016454">
    <property type="entry name" value="Cysteine_dSase"/>
</dbReference>
<reference evidence="4" key="1">
    <citation type="submission" date="2019-11" db="EMBL/GenBank/DDBJ databases">
        <authorList>
            <person name="Feng L."/>
        </authorList>
    </citation>
    <scope>NUCLEOTIDE SEQUENCE</scope>
    <source>
        <strain evidence="4">CTertiumLFYP3</strain>
    </source>
</reference>
<dbReference type="Gene3D" id="3.40.640.10">
    <property type="entry name" value="Type I PLP-dependent aspartate aminotransferase-like (Major domain)"/>
    <property type="match status" value="1"/>
</dbReference>
<keyword evidence="4" id="KW-0808">Transferase</keyword>
<dbReference type="SUPFAM" id="SSF53383">
    <property type="entry name" value="PLP-dependent transferases"/>
    <property type="match status" value="1"/>
</dbReference>
<dbReference type="AlphaFoldDB" id="A0A6N3EPL6"/>
<organism evidence="4">
    <name type="scientific">Clostridium tertium</name>
    <dbReference type="NCBI Taxonomy" id="1559"/>
    <lineage>
        <taxon>Bacteria</taxon>
        <taxon>Bacillati</taxon>
        <taxon>Bacillota</taxon>
        <taxon>Clostridia</taxon>
        <taxon>Eubacteriales</taxon>
        <taxon>Clostridiaceae</taxon>
        <taxon>Clostridium</taxon>
    </lineage>
</organism>
<dbReference type="EMBL" id="CACRTO010000021">
    <property type="protein sequence ID" value="VYU40473.1"/>
    <property type="molecule type" value="Genomic_DNA"/>
</dbReference>
<keyword evidence="2" id="KW-0663">Pyridoxal phosphate</keyword>
<dbReference type="PANTHER" id="PTHR11601:SF50">
    <property type="entry name" value="CYSTEINE DESULFURASE ISCS 2-RELATED"/>
    <property type="match status" value="1"/>
</dbReference>
<feature type="domain" description="Aminotransferase class V" evidence="3">
    <location>
        <begin position="3"/>
        <end position="364"/>
    </location>
</feature>
<dbReference type="InterPro" id="IPR000192">
    <property type="entry name" value="Aminotrans_V_dom"/>
</dbReference>
<protein>
    <submittedName>
        <fullName evidence="4">Cysteine desulfurase</fullName>
        <ecNumber evidence="4">2.8.1.7</ecNumber>
    </submittedName>
</protein>
<dbReference type="PANTHER" id="PTHR11601">
    <property type="entry name" value="CYSTEINE DESULFURYLASE FAMILY MEMBER"/>
    <property type="match status" value="1"/>
</dbReference>
<dbReference type="Gene3D" id="1.10.260.50">
    <property type="match status" value="1"/>
</dbReference>
<sequence length="381" mass="42285">MDIYLDNSATTKPYKEVIDEIAKGMEEYYGNPSSLHSLGIKSERKINEAREFIGKCINASKEEIYFTSGGSESNNLIIKGLAKPGHHIITTVFEHHSVLMTYKELEKNGVKVTYLNVDSNGRVSIEDIKNSITKETVLVSIVHVNNEMGAIQDLQEIGKVIKEKSSRARFHVDAVQSFGKLNIDVKKMNIDMLTASSHKIHGPKGVGFTYIKKGLVLNPLIHGGSQESGVRGGTQNVPGIIGFYKAAEITMENINDSYKKVSELKEYMVNKLSEIDNIRINSPLGEDFTPYILNVSFTGVRAEVLLHLLEENNIFVATGSACTSKTSSVQGSYVIKALGLSKGEVESAIRFSFSKFNTKEDIDKTVEVLKNSLRFLRRVKK</sequence>
<accession>A0A6N3EPL6</accession>
<dbReference type="GO" id="GO:0031071">
    <property type="term" value="F:cysteine desulfurase activity"/>
    <property type="evidence" value="ECO:0007669"/>
    <property type="project" value="UniProtKB-EC"/>
</dbReference>
<evidence type="ECO:0000313" key="4">
    <source>
        <dbReference type="EMBL" id="VYU40473.1"/>
    </source>
</evidence>
<evidence type="ECO:0000256" key="1">
    <source>
        <dbReference type="ARBA" id="ARBA00001933"/>
    </source>
</evidence>
<name>A0A6N3EPL6_9CLOT</name>
<comment type="cofactor">
    <cofactor evidence="1">
        <name>pyridoxal 5'-phosphate</name>
        <dbReference type="ChEBI" id="CHEBI:597326"/>
    </cofactor>
</comment>